<dbReference type="InterPro" id="IPR002759">
    <property type="entry name" value="Pop5/Rpp14/Rnp2-like"/>
</dbReference>
<evidence type="ECO:0000313" key="4">
    <source>
        <dbReference type="Proteomes" id="UP000018468"/>
    </source>
</evidence>
<dbReference type="EMBL" id="AHAT01029315">
    <property type="status" value="NOT_ANNOTATED_CDS"/>
    <property type="molecule type" value="Genomic_DNA"/>
</dbReference>
<proteinExistence type="inferred from homology"/>
<dbReference type="AlphaFoldDB" id="W5N6K9"/>
<keyword evidence="2" id="KW-0819">tRNA processing</keyword>
<dbReference type="GO" id="GO:0030681">
    <property type="term" value="C:multimeric ribonuclease P complex"/>
    <property type="evidence" value="ECO:0000318"/>
    <property type="project" value="GO_Central"/>
</dbReference>
<dbReference type="Bgee" id="ENSLOCG00000013207">
    <property type="expression patterns" value="Expressed in ovary and 13 other cell types or tissues"/>
</dbReference>
<evidence type="ECO:0000256" key="2">
    <source>
        <dbReference type="ARBA" id="ARBA00022694"/>
    </source>
</evidence>
<name>W5N6K9_LEPOC</name>
<dbReference type="Proteomes" id="UP000018468">
    <property type="component" value="Linkage group LG5"/>
</dbReference>
<evidence type="ECO:0000313" key="3">
    <source>
        <dbReference type="Ensembl" id="ENSLOCP00000016268.1"/>
    </source>
</evidence>
<dbReference type="OMA" id="PCHFQVI"/>
<dbReference type="HOGENOM" id="CLU_157358_0_0_1"/>
<dbReference type="Pfam" id="PF01900">
    <property type="entry name" value="RNase_P_Rpp14"/>
    <property type="match status" value="1"/>
</dbReference>
<dbReference type="SUPFAM" id="SSF160350">
    <property type="entry name" value="Rnp2-like"/>
    <property type="match status" value="1"/>
</dbReference>
<accession>W5N6K9</accession>
<reference evidence="4" key="1">
    <citation type="submission" date="2011-12" db="EMBL/GenBank/DDBJ databases">
        <title>The Draft Genome of Lepisosteus oculatus.</title>
        <authorList>
            <consortium name="The Broad Institute Genome Assembly &amp; Analysis Group"/>
            <consortium name="Computational R&amp;D Group"/>
            <consortium name="and Sequencing Platform"/>
            <person name="Di Palma F."/>
            <person name="Alfoldi J."/>
            <person name="Johnson J."/>
            <person name="Berlin A."/>
            <person name="Gnerre S."/>
            <person name="Jaffe D."/>
            <person name="MacCallum I."/>
            <person name="Young S."/>
            <person name="Walker B.J."/>
            <person name="Lander E.S."/>
            <person name="Lindblad-Toh K."/>
        </authorList>
    </citation>
    <scope>NUCLEOTIDE SEQUENCE [LARGE SCALE GENOMIC DNA]</scope>
</reference>
<dbReference type="GO" id="GO:0005730">
    <property type="term" value="C:nucleolus"/>
    <property type="evidence" value="ECO:0000318"/>
    <property type="project" value="GO_Central"/>
</dbReference>
<sequence>EEPASYERLVLKNASVYHYLRISLVFQDSDKRLSEAQFKQLIISALRDLYGEIGAAFPFDVLKFEENTLKAIIRVLSSGLVKLWSALTLLGSYQNEPCAFRIIQVSPLLLALSGNSRDFE</sequence>
<dbReference type="PANTHER" id="PTHR15441">
    <property type="entry name" value="RIBONUCLEASE P PROTEIN SUBUNIT P14"/>
    <property type="match status" value="1"/>
</dbReference>
<dbReference type="Ensembl" id="ENSLOCT00000016298.1">
    <property type="protein sequence ID" value="ENSLOCP00000016268.1"/>
    <property type="gene ID" value="ENSLOCG00000013207.1"/>
</dbReference>
<protein>
    <submittedName>
        <fullName evidence="3">Ribonuclease P/MRP 14 subunit</fullName>
    </submittedName>
</protein>
<comment type="similarity">
    <text evidence="1">Belongs to the eukaryotic/archaeal RNase P protein component 2 family.</text>
</comment>
<keyword evidence="4" id="KW-1185">Reference proteome</keyword>
<reference evidence="3" key="3">
    <citation type="submission" date="2025-09" db="UniProtKB">
        <authorList>
            <consortium name="Ensembl"/>
        </authorList>
    </citation>
    <scope>IDENTIFICATION</scope>
</reference>
<dbReference type="STRING" id="7918.ENSLOCP00000016268"/>
<dbReference type="Gene3D" id="3.30.70.3250">
    <property type="entry name" value="Ribonuclease P, Pop5 subunit"/>
    <property type="match status" value="1"/>
</dbReference>
<dbReference type="PANTHER" id="PTHR15441:SF1">
    <property type="entry name" value="RIBONUCLEASE P PROTEIN SUBUNIT P14"/>
    <property type="match status" value="1"/>
</dbReference>
<dbReference type="GO" id="GO:0033204">
    <property type="term" value="F:ribonuclease P RNA binding"/>
    <property type="evidence" value="ECO:0000318"/>
    <property type="project" value="GO_Central"/>
</dbReference>
<dbReference type="GeneTree" id="ENSGT00510000048121"/>
<dbReference type="eggNOG" id="ENOG502S10S">
    <property type="taxonomic scope" value="Eukaryota"/>
</dbReference>
<dbReference type="GO" id="GO:0001682">
    <property type="term" value="P:tRNA 5'-leader removal"/>
    <property type="evidence" value="ECO:0000318"/>
    <property type="project" value="GO_Central"/>
</dbReference>
<dbReference type="InterPro" id="IPR038085">
    <property type="entry name" value="Rnp2-like_sf"/>
</dbReference>
<reference evidence="3" key="2">
    <citation type="submission" date="2025-08" db="UniProtKB">
        <authorList>
            <consortium name="Ensembl"/>
        </authorList>
    </citation>
    <scope>IDENTIFICATION</scope>
</reference>
<dbReference type="InParanoid" id="W5N6K9"/>
<organism evidence="3 4">
    <name type="scientific">Lepisosteus oculatus</name>
    <name type="common">Spotted gar</name>
    <dbReference type="NCBI Taxonomy" id="7918"/>
    <lineage>
        <taxon>Eukaryota</taxon>
        <taxon>Metazoa</taxon>
        <taxon>Chordata</taxon>
        <taxon>Craniata</taxon>
        <taxon>Vertebrata</taxon>
        <taxon>Euteleostomi</taxon>
        <taxon>Actinopterygii</taxon>
        <taxon>Neopterygii</taxon>
        <taxon>Holostei</taxon>
        <taxon>Semionotiformes</taxon>
        <taxon>Lepisosteidae</taxon>
        <taxon>Lepisosteus</taxon>
    </lineage>
</organism>
<evidence type="ECO:0000256" key="1">
    <source>
        <dbReference type="ARBA" id="ARBA00010800"/>
    </source>
</evidence>